<evidence type="ECO:0000256" key="1">
    <source>
        <dbReference type="SAM" id="MobiDB-lite"/>
    </source>
</evidence>
<keyword evidence="3" id="KW-1185">Reference proteome</keyword>
<feature type="region of interest" description="Disordered" evidence="1">
    <location>
        <begin position="45"/>
        <end position="87"/>
    </location>
</feature>
<organism evidence="2 3">
    <name type="scientific">Tuber borchii</name>
    <name type="common">White truffle</name>
    <dbReference type="NCBI Taxonomy" id="42251"/>
    <lineage>
        <taxon>Eukaryota</taxon>
        <taxon>Fungi</taxon>
        <taxon>Dikarya</taxon>
        <taxon>Ascomycota</taxon>
        <taxon>Pezizomycotina</taxon>
        <taxon>Pezizomycetes</taxon>
        <taxon>Pezizales</taxon>
        <taxon>Tuberaceae</taxon>
        <taxon>Tuber</taxon>
    </lineage>
</organism>
<comment type="caution">
    <text evidence="2">The sequence shown here is derived from an EMBL/GenBank/DDBJ whole genome shotgun (WGS) entry which is preliminary data.</text>
</comment>
<reference evidence="2 3" key="1">
    <citation type="submission" date="2017-04" db="EMBL/GenBank/DDBJ databases">
        <title>Draft genome sequence of Tuber borchii Vittad., a whitish edible truffle.</title>
        <authorList>
            <consortium name="DOE Joint Genome Institute"/>
            <person name="Murat C."/>
            <person name="Kuo A."/>
            <person name="Barry K.W."/>
            <person name="Clum A."/>
            <person name="Dockter R.B."/>
            <person name="Fauchery L."/>
            <person name="Iotti M."/>
            <person name="Kohler A."/>
            <person name="Labutti K."/>
            <person name="Lindquist E.A."/>
            <person name="Lipzen A."/>
            <person name="Ohm R.A."/>
            <person name="Wang M."/>
            <person name="Grigoriev I.V."/>
            <person name="Zambonelli A."/>
            <person name="Martin F.M."/>
        </authorList>
    </citation>
    <scope>NUCLEOTIDE SEQUENCE [LARGE SCALE GENOMIC DNA]</scope>
    <source>
        <strain evidence="2 3">Tbo3840</strain>
    </source>
</reference>
<protein>
    <submittedName>
        <fullName evidence="2">Uncharacterized protein</fullName>
    </submittedName>
</protein>
<evidence type="ECO:0000313" key="2">
    <source>
        <dbReference type="EMBL" id="PUU81266.1"/>
    </source>
</evidence>
<feature type="compositionally biased region" description="Basic residues" evidence="1">
    <location>
        <begin position="52"/>
        <end position="87"/>
    </location>
</feature>
<proteinExistence type="predicted"/>
<evidence type="ECO:0000313" key="3">
    <source>
        <dbReference type="Proteomes" id="UP000244722"/>
    </source>
</evidence>
<gene>
    <name evidence="2" type="ORF">B9Z19DRAFT_1077429</name>
</gene>
<accession>A0A2T7A0K1</accession>
<name>A0A2T7A0K1_TUBBO</name>
<sequence>MPFRSCQNPLRIIKCEFWTRCVTSTSNILEYRKYRIIHKEGTGIPTRQALQKGKREKRRKRKKKRKEKRKEKKKGKKKQSKERKKCNSIRRYHRSGMVPATLIRSDIDGHFNSRRQQQHLQIEFIKPHPSVKAFSIGDRNTPAEWFSFWSSSWGYRSPPSLYRNGEEEKVRFVWGKKKKKSPC</sequence>
<dbReference type="EMBL" id="NESQ01000047">
    <property type="protein sequence ID" value="PUU81266.1"/>
    <property type="molecule type" value="Genomic_DNA"/>
</dbReference>
<dbReference type="Proteomes" id="UP000244722">
    <property type="component" value="Unassembled WGS sequence"/>
</dbReference>
<dbReference type="AlphaFoldDB" id="A0A2T7A0K1"/>